<feature type="binding site" evidence="7">
    <location>
        <position position="28"/>
    </location>
    <ligand>
        <name>UDP-N-acetyl-alpha-D-muramoyl-L-alanyl-D-glutamate</name>
        <dbReference type="ChEBI" id="CHEBI:83900"/>
    </ligand>
</feature>
<dbReference type="GO" id="GO:0000287">
    <property type="term" value="F:magnesium ion binding"/>
    <property type="evidence" value="ECO:0007669"/>
    <property type="project" value="UniProtKB-UniRule"/>
</dbReference>
<evidence type="ECO:0000256" key="8">
    <source>
        <dbReference type="RuleBase" id="RU004135"/>
    </source>
</evidence>
<keyword evidence="7 12" id="KW-0436">Ligase</keyword>
<feature type="binding site" evidence="7">
    <location>
        <begin position="147"/>
        <end position="148"/>
    </location>
    <ligand>
        <name>UDP-N-acetyl-alpha-D-muramoyl-L-alanyl-D-glutamate</name>
        <dbReference type="ChEBI" id="CHEBI:83900"/>
    </ligand>
</feature>
<comment type="cofactor">
    <cofactor evidence="7">
        <name>Mg(2+)</name>
        <dbReference type="ChEBI" id="CHEBI:18420"/>
    </cofactor>
</comment>
<protein>
    <recommendedName>
        <fullName evidence="7">UDP-N-acetylmuramyl-tripeptide synthetase</fullName>
        <ecNumber evidence="7">6.3.2.-</ecNumber>
    </recommendedName>
    <alternativeName>
        <fullName evidence="7">UDP-MurNAc-tripeptide synthetase</fullName>
    </alternativeName>
</protein>
<evidence type="ECO:0000313" key="12">
    <source>
        <dbReference type="EMBL" id="MCI5755471.1"/>
    </source>
</evidence>
<dbReference type="InterPro" id="IPR036615">
    <property type="entry name" value="Mur_ligase_C_dom_sf"/>
</dbReference>
<comment type="similarity">
    <text evidence="1 7">Belongs to the MurCDEF family. MurE subfamily.</text>
</comment>
<dbReference type="GO" id="GO:0005524">
    <property type="term" value="F:ATP binding"/>
    <property type="evidence" value="ECO:0007669"/>
    <property type="project" value="UniProtKB-UniRule"/>
</dbReference>
<dbReference type="NCBIfam" id="TIGR01085">
    <property type="entry name" value="murE"/>
    <property type="match status" value="1"/>
</dbReference>
<dbReference type="HAMAP" id="MF_00208">
    <property type="entry name" value="MurE"/>
    <property type="match status" value="1"/>
</dbReference>
<dbReference type="Gene3D" id="3.40.1190.10">
    <property type="entry name" value="Mur-like, catalytic domain"/>
    <property type="match status" value="1"/>
</dbReference>
<reference evidence="12 13" key="1">
    <citation type="submission" date="2022-03" db="EMBL/GenBank/DDBJ databases">
        <title>Metagenome-assembled genomes from swine fecal metagenomes.</title>
        <authorList>
            <person name="Holman D.B."/>
            <person name="Kommadath A."/>
        </authorList>
    </citation>
    <scope>NUCLEOTIDE SEQUENCE [LARGE SCALE GENOMIC DNA]</scope>
    <source>
        <strain evidence="12">SUG147</strain>
    </source>
</reference>
<dbReference type="Pfam" id="PF01225">
    <property type="entry name" value="Mur_ligase"/>
    <property type="match status" value="1"/>
</dbReference>
<dbReference type="InterPro" id="IPR035911">
    <property type="entry name" value="MurE/MurF_N"/>
</dbReference>
<dbReference type="Pfam" id="PF08245">
    <property type="entry name" value="Mur_ligase_M"/>
    <property type="match status" value="1"/>
</dbReference>
<keyword evidence="3 7" id="KW-0133">Cell shape</keyword>
<dbReference type="InterPro" id="IPR004101">
    <property type="entry name" value="Mur_ligase_C"/>
</dbReference>
<dbReference type="PANTHER" id="PTHR23135:SF4">
    <property type="entry name" value="UDP-N-ACETYLMURAMOYL-L-ALANYL-D-GLUTAMATE--2,6-DIAMINOPIMELATE LIGASE MURE HOMOLOG, CHLOROPLASTIC"/>
    <property type="match status" value="1"/>
</dbReference>
<comment type="subcellular location">
    <subcellularLocation>
        <location evidence="7 8">Cytoplasm</location>
    </subcellularLocation>
</comment>
<dbReference type="GO" id="GO:0051301">
    <property type="term" value="P:cell division"/>
    <property type="evidence" value="ECO:0007669"/>
    <property type="project" value="UniProtKB-KW"/>
</dbReference>
<dbReference type="GO" id="GO:0005737">
    <property type="term" value="C:cytoplasm"/>
    <property type="evidence" value="ECO:0007669"/>
    <property type="project" value="UniProtKB-SubCell"/>
</dbReference>
<feature type="domain" description="Mur ligase central" evidence="11">
    <location>
        <begin position="112"/>
        <end position="301"/>
    </location>
</feature>
<comment type="caution">
    <text evidence="7">Lacks conserved residue(s) required for the propagation of feature annotation.</text>
</comment>
<dbReference type="SUPFAM" id="SSF63418">
    <property type="entry name" value="MurE/MurF N-terminal domain"/>
    <property type="match status" value="1"/>
</dbReference>
<keyword evidence="7" id="KW-0547">Nucleotide-binding</keyword>
<dbReference type="SUPFAM" id="SSF53244">
    <property type="entry name" value="MurD-like peptide ligases, peptide-binding domain"/>
    <property type="match status" value="1"/>
</dbReference>
<feature type="modified residue" description="N6-carboxylysine" evidence="7">
    <location>
        <position position="214"/>
    </location>
</feature>
<comment type="PTM">
    <text evidence="7">Carboxylation is probably crucial for Mg(2+) binding and, consequently, for the gamma-phosphate positioning of ATP.</text>
</comment>
<feature type="binding site" evidence="7">
    <location>
        <begin position="114"/>
        <end position="120"/>
    </location>
    <ligand>
        <name>ATP</name>
        <dbReference type="ChEBI" id="CHEBI:30616"/>
    </ligand>
</feature>
<organism evidence="12 13">
    <name type="scientific">Candidatus Colimorpha enterica</name>
    <dbReference type="NCBI Taxonomy" id="3083063"/>
    <lineage>
        <taxon>Bacteria</taxon>
        <taxon>Pseudomonadati</taxon>
        <taxon>Bacteroidota</taxon>
        <taxon>Bacteroidia</taxon>
        <taxon>Bacteroidales</taxon>
        <taxon>Candidatus Colimorpha</taxon>
    </lineage>
</organism>
<dbReference type="GO" id="GO:0008360">
    <property type="term" value="P:regulation of cell shape"/>
    <property type="evidence" value="ECO:0007669"/>
    <property type="project" value="UniProtKB-KW"/>
</dbReference>
<evidence type="ECO:0000256" key="6">
    <source>
        <dbReference type="ARBA" id="ARBA00023316"/>
    </source>
</evidence>
<keyword evidence="2 7" id="KW-0132">Cell division</keyword>
<dbReference type="Gene3D" id="3.40.1390.10">
    <property type="entry name" value="MurE/MurF, N-terminal domain"/>
    <property type="match status" value="1"/>
</dbReference>
<feature type="domain" description="Mur ligase C-terminal" evidence="10">
    <location>
        <begin position="323"/>
        <end position="451"/>
    </location>
</feature>
<dbReference type="Gene3D" id="3.90.190.20">
    <property type="entry name" value="Mur ligase, C-terminal domain"/>
    <property type="match status" value="1"/>
</dbReference>
<name>A0AAE3FFM4_9BACT</name>
<keyword evidence="5 7" id="KW-0131">Cell cycle</keyword>
<dbReference type="GO" id="GO:0009252">
    <property type="term" value="P:peptidoglycan biosynthetic process"/>
    <property type="evidence" value="ECO:0007669"/>
    <property type="project" value="UniProtKB-UniRule"/>
</dbReference>
<evidence type="ECO:0000256" key="1">
    <source>
        <dbReference type="ARBA" id="ARBA00005898"/>
    </source>
</evidence>
<feature type="domain" description="Mur ligase N-terminal catalytic" evidence="9">
    <location>
        <begin position="21"/>
        <end position="99"/>
    </location>
</feature>
<evidence type="ECO:0000259" key="9">
    <source>
        <dbReference type="Pfam" id="PF01225"/>
    </source>
</evidence>
<dbReference type="Pfam" id="PF02875">
    <property type="entry name" value="Mur_ligase_C"/>
    <property type="match status" value="1"/>
</dbReference>
<keyword evidence="7" id="KW-0067">ATP-binding</keyword>
<dbReference type="InterPro" id="IPR000713">
    <property type="entry name" value="Mur_ligase_N"/>
</dbReference>
<comment type="caution">
    <text evidence="12">The sequence shown here is derived from an EMBL/GenBank/DDBJ whole genome shotgun (WGS) entry which is preliminary data.</text>
</comment>
<keyword evidence="7" id="KW-0460">Magnesium</keyword>
<dbReference type="GO" id="GO:0016881">
    <property type="term" value="F:acid-amino acid ligase activity"/>
    <property type="evidence" value="ECO:0007669"/>
    <property type="project" value="UniProtKB-UniRule"/>
</dbReference>
<keyword evidence="4 7" id="KW-0573">Peptidoglycan synthesis</keyword>
<dbReference type="EC" id="6.3.2.-" evidence="7"/>
<keyword evidence="6 7" id="KW-0961">Cell wall biogenesis/degradation</keyword>
<evidence type="ECO:0000256" key="5">
    <source>
        <dbReference type="ARBA" id="ARBA00023306"/>
    </source>
</evidence>
<dbReference type="InterPro" id="IPR036565">
    <property type="entry name" value="Mur-like_cat_sf"/>
</dbReference>
<dbReference type="EMBL" id="JALEMU010000067">
    <property type="protein sequence ID" value="MCI5755471.1"/>
    <property type="molecule type" value="Genomic_DNA"/>
</dbReference>
<evidence type="ECO:0000256" key="7">
    <source>
        <dbReference type="HAMAP-Rule" id="MF_00208"/>
    </source>
</evidence>
<dbReference type="GO" id="GO:0071555">
    <property type="term" value="P:cell wall organization"/>
    <property type="evidence" value="ECO:0007669"/>
    <property type="project" value="UniProtKB-KW"/>
</dbReference>
<evidence type="ECO:0000256" key="3">
    <source>
        <dbReference type="ARBA" id="ARBA00022960"/>
    </source>
</evidence>
<dbReference type="NCBIfam" id="NF001126">
    <property type="entry name" value="PRK00139.1-4"/>
    <property type="match status" value="1"/>
</dbReference>
<evidence type="ECO:0000313" key="13">
    <source>
        <dbReference type="Proteomes" id="UP001139365"/>
    </source>
</evidence>
<proteinExistence type="inferred from homology"/>
<evidence type="ECO:0000256" key="4">
    <source>
        <dbReference type="ARBA" id="ARBA00022984"/>
    </source>
</evidence>
<feature type="binding site" evidence="7">
    <location>
        <position position="174"/>
    </location>
    <ligand>
        <name>UDP-N-acetyl-alpha-D-muramoyl-L-alanyl-D-glutamate</name>
        <dbReference type="ChEBI" id="CHEBI:83900"/>
    </ligand>
</feature>
<dbReference type="Proteomes" id="UP001139365">
    <property type="component" value="Unassembled WGS sequence"/>
</dbReference>
<accession>A0AAE3FFM4</accession>
<keyword evidence="7" id="KW-0963">Cytoplasm</keyword>
<dbReference type="AlphaFoldDB" id="A0AAE3FFM4"/>
<dbReference type="SUPFAM" id="SSF53623">
    <property type="entry name" value="MurD-like peptide ligases, catalytic domain"/>
    <property type="match status" value="1"/>
</dbReference>
<evidence type="ECO:0000256" key="2">
    <source>
        <dbReference type="ARBA" id="ARBA00022618"/>
    </source>
</evidence>
<dbReference type="InterPro" id="IPR013221">
    <property type="entry name" value="Mur_ligase_cen"/>
</dbReference>
<comment type="pathway">
    <text evidence="7 8">Cell wall biogenesis; peptidoglycan biosynthesis.</text>
</comment>
<evidence type="ECO:0000259" key="10">
    <source>
        <dbReference type="Pfam" id="PF02875"/>
    </source>
</evidence>
<dbReference type="PANTHER" id="PTHR23135">
    <property type="entry name" value="MUR LIGASE FAMILY MEMBER"/>
    <property type="match status" value="1"/>
</dbReference>
<dbReference type="InterPro" id="IPR005761">
    <property type="entry name" value="UDP-N-AcMur-Glu-dNH2Pim_ligase"/>
</dbReference>
<comment type="function">
    <text evidence="7">Catalyzes the addition of an amino acid to the nucleotide precursor UDP-N-acetylmuramoyl-L-alanyl-D-glutamate (UMAG) in the biosynthesis of bacterial cell-wall peptidoglycan.</text>
</comment>
<evidence type="ECO:0000259" key="11">
    <source>
        <dbReference type="Pfam" id="PF08245"/>
    </source>
</evidence>
<gene>
    <name evidence="7" type="primary">murE</name>
    <name evidence="12" type="ORF">MR241_04165</name>
</gene>
<sequence>MKFSELVSEKTRLSLPSDPDIGGIASDSEKAAPGCLFVCIEGMHSDGHSFIDEAASRGAAAFVISQSHPEAEEKLTSAGMPFAVYADTREAEAVITSRFFGDPWKDMKIFAVTGTNGKTTVVSLLDAIFQAAGYSCRTVGTLTGRLTTPDPAVLYPALRSFADSGTQYVFMEASSHALELGKLTPIRFACGIFTNLTPEHLDFHGDMEHYAGAKAKLFASSDRAVINADDCRSQYMAERSHSPLLCSVKRSDTDFYAKNITNCGVYGIRYDLMTTDLVFKIRSGIPGLFNVMNTMEAAAAALSEGISPEVIRGAVCGFSGVRGRLERVRLPTNDFAVYIDFAHTPDALENILLTVRQFSGNGRIVVLFGCGGDRDRTKRPAMGAVAARLSDFAIITADNSRSERTEDIISEILSGITSEGSYTVIPDRKEAIYYAIATARKGDMILLCGKGHEEYEIMPDGIHPFSEKETAQNACAEYLRLHGEF</sequence>